<evidence type="ECO:0000256" key="2">
    <source>
        <dbReference type="ARBA" id="ARBA00007116"/>
    </source>
</evidence>
<gene>
    <name evidence="8" type="ORF">O3G_MSEX011127</name>
</gene>
<comment type="similarity">
    <text evidence="2">Belongs to the universal ribosomal protein uL18 family.</text>
</comment>
<dbReference type="FunFam" id="3.30.420.80:FF:000005">
    <property type="entry name" value="39S ribosomal protein L18, mitochondrial"/>
    <property type="match status" value="1"/>
</dbReference>
<evidence type="ECO:0000313" key="9">
    <source>
        <dbReference type="Proteomes" id="UP000791440"/>
    </source>
</evidence>
<evidence type="ECO:0000256" key="1">
    <source>
        <dbReference type="ARBA" id="ARBA00004173"/>
    </source>
</evidence>
<dbReference type="InterPro" id="IPR005484">
    <property type="entry name" value="Ribosomal_uL18_bac/plant/anim"/>
</dbReference>
<dbReference type="InterPro" id="IPR036967">
    <property type="entry name" value="Ribosomal_uS11_sf"/>
</dbReference>
<dbReference type="GO" id="GO:0005840">
    <property type="term" value="C:ribosome"/>
    <property type="evidence" value="ECO:0007669"/>
    <property type="project" value="UniProtKB-KW"/>
</dbReference>
<evidence type="ECO:0000256" key="7">
    <source>
        <dbReference type="ARBA" id="ARBA00082661"/>
    </source>
</evidence>
<dbReference type="Proteomes" id="UP000791440">
    <property type="component" value="Unassembled WGS sequence"/>
</dbReference>
<comment type="caution">
    <text evidence="8">The sequence shown here is derived from an EMBL/GenBank/DDBJ whole genome shotgun (WGS) entry which is preliminary data.</text>
</comment>
<reference evidence="8" key="1">
    <citation type="journal article" date="2016" name="Insect Biochem. Mol. Biol.">
        <title>Multifaceted biological insights from a draft genome sequence of the tobacco hornworm moth, Manduca sexta.</title>
        <authorList>
            <person name="Kanost M.R."/>
            <person name="Arrese E.L."/>
            <person name="Cao X."/>
            <person name="Chen Y.R."/>
            <person name="Chellapilla S."/>
            <person name="Goldsmith M.R."/>
            <person name="Grosse-Wilde E."/>
            <person name="Heckel D.G."/>
            <person name="Herndon N."/>
            <person name="Jiang H."/>
            <person name="Papanicolaou A."/>
            <person name="Qu J."/>
            <person name="Soulages J.L."/>
            <person name="Vogel H."/>
            <person name="Walters J."/>
            <person name="Waterhouse R.M."/>
            <person name="Ahn S.J."/>
            <person name="Almeida F.C."/>
            <person name="An C."/>
            <person name="Aqrawi P."/>
            <person name="Bretschneider A."/>
            <person name="Bryant W.B."/>
            <person name="Bucks S."/>
            <person name="Chao H."/>
            <person name="Chevignon G."/>
            <person name="Christen J.M."/>
            <person name="Clarke D.F."/>
            <person name="Dittmer N.T."/>
            <person name="Ferguson L.C.F."/>
            <person name="Garavelou S."/>
            <person name="Gordon K.H.J."/>
            <person name="Gunaratna R.T."/>
            <person name="Han Y."/>
            <person name="Hauser F."/>
            <person name="He Y."/>
            <person name="Heidel-Fischer H."/>
            <person name="Hirsh A."/>
            <person name="Hu Y."/>
            <person name="Jiang H."/>
            <person name="Kalra D."/>
            <person name="Klinner C."/>
            <person name="Konig C."/>
            <person name="Kovar C."/>
            <person name="Kroll A.R."/>
            <person name="Kuwar S.S."/>
            <person name="Lee S.L."/>
            <person name="Lehman R."/>
            <person name="Li K."/>
            <person name="Li Z."/>
            <person name="Liang H."/>
            <person name="Lovelace S."/>
            <person name="Lu Z."/>
            <person name="Mansfield J.H."/>
            <person name="McCulloch K.J."/>
            <person name="Mathew T."/>
            <person name="Morton B."/>
            <person name="Muzny D.M."/>
            <person name="Neunemann D."/>
            <person name="Ongeri F."/>
            <person name="Pauchet Y."/>
            <person name="Pu L.L."/>
            <person name="Pyrousis I."/>
            <person name="Rao X.J."/>
            <person name="Redding A."/>
            <person name="Roesel C."/>
            <person name="Sanchez-Gracia A."/>
            <person name="Schaack S."/>
            <person name="Shukla A."/>
            <person name="Tetreau G."/>
            <person name="Wang Y."/>
            <person name="Xiong G.H."/>
            <person name="Traut W."/>
            <person name="Walsh T.K."/>
            <person name="Worley K.C."/>
            <person name="Wu D."/>
            <person name="Wu W."/>
            <person name="Wu Y.Q."/>
            <person name="Zhang X."/>
            <person name="Zou Z."/>
            <person name="Zucker H."/>
            <person name="Briscoe A.D."/>
            <person name="Burmester T."/>
            <person name="Clem R.J."/>
            <person name="Feyereisen R."/>
            <person name="Grimmelikhuijzen C.J.P."/>
            <person name="Hamodrakas S.J."/>
            <person name="Hansson B.S."/>
            <person name="Huguet E."/>
            <person name="Jermiin L.S."/>
            <person name="Lan Q."/>
            <person name="Lehman H.K."/>
            <person name="Lorenzen M."/>
            <person name="Merzendorfer H."/>
            <person name="Michalopoulos I."/>
            <person name="Morton D.B."/>
            <person name="Muthukrishnan S."/>
            <person name="Oakeshott J.G."/>
            <person name="Palmer W."/>
            <person name="Park Y."/>
            <person name="Passarelli A.L."/>
            <person name="Rozas J."/>
            <person name="Schwartz L.M."/>
            <person name="Smith W."/>
            <person name="Southgate A."/>
            <person name="Vilcinskas A."/>
            <person name="Vogt R."/>
            <person name="Wang P."/>
            <person name="Werren J."/>
            <person name="Yu X.Q."/>
            <person name="Zhou J.J."/>
            <person name="Brown S.J."/>
            <person name="Scherer S.E."/>
            <person name="Richards S."/>
            <person name="Blissard G.W."/>
        </authorList>
    </citation>
    <scope>NUCLEOTIDE SEQUENCE</scope>
</reference>
<proteinExistence type="inferred from homology"/>
<protein>
    <recommendedName>
        <fullName evidence="6">Large ribosomal subunit protein uL18m</fullName>
    </recommendedName>
    <alternativeName>
        <fullName evidence="7">39S ribosomal protein L18, mitochondrial</fullName>
    </alternativeName>
</protein>
<keyword evidence="4" id="KW-0496">Mitochondrion</keyword>
<dbReference type="GO" id="GO:1990904">
    <property type="term" value="C:ribonucleoprotein complex"/>
    <property type="evidence" value="ECO:0007669"/>
    <property type="project" value="UniProtKB-KW"/>
</dbReference>
<keyword evidence="5" id="KW-0687">Ribonucleoprotein</keyword>
<comment type="subcellular location">
    <subcellularLocation>
        <location evidence="1">Mitochondrion</location>
    </subcellularLocation>
</comment>
<evidence type="ECO:0000313" key="8">
    <source>
        <dbReference type="EMBL" id="KAG6458972.1"/>
    </source>
</evidence>
<dbReference type="SUPFAM" id="SSF53137">
    <property type="entry name" value="Translational machinery components"/>
    <property type="match status" value="1"/>
</dbReference>
<sequence length="172" mass="19976">MNAIKKIILNLQLARCNSTLPSEFVNRNPRNLERMRIAQKPDGYHLDKPGKRYWHKLVLIESQRTVTAQVVHYLNGTIIQARSSEWPLRKRLYSIKDTCAYINLGKVFAQRCLESGILEMSCDIQPKQGGKVEQFLNEVVKGGVKLQEPEVYKKPNPWDQFRPEKPWEVTEA</sequence>
<dbReference type="GO" id="GO:0008097">
    <property type="term" value="F:5S rRNA binding"/>
    <property type="evidence" value="ECO:0007669"/>
    <property type="project" value="TreeGrafter"/>
</dbReference>
<dbReference type="GO" id="GO:0003735">
    <property type="term" value="F:structural constituent of ribosome"/>
    <property type="evidence" value="ECO:0007669"/>
    <property type="project" value="InterPro"/>
</dbReference>
<evidence type="ECO:0000256" key="3">
    <source>
        <dbReference type="ARBA" id="ARBA00022980"/>
    </source>
</evidence>
<dbReference type="PANTHER" id="PTHR12899">
    <property type="entry name" value="39S RIBOSOMAL PROTEIN L18, MITOCHONDRIAL"/>
    <property type="match status" value="1"/>
</dbReference>
<dbReference type="CDD" id="cd00432">
    <property type="entry name" value="Ribosomal_L18_L5e"/>
    <property type="match status" value="1"/>
</dbReference>
<organism evidence="8 9">
    <name type="scientific">Manduca sexta</name>
    <name type="common">Tobacco hawkmoth</name>
    <name type="synonym">Tobacco hornworm</name>
    <dbReference type="NCBI Taxonomy" id="7130"/>
    <lineage>
        <taxon>Eukaryota</taxon>
        <taxon>Metazoa</taxon>
        <taxon>Ecdysozoa</taxon>
        <taxon>Arthropoda</taxon>
        <taxon>Hexapoda</taxon>
        <taxon>Insecta</taxon>
        <taxon>Pterygota</taxon>
        <taxon>Neoptera</taxon>
        <taxon>Endopterygota</taxon>
        <taxon>Lepidoptera</taxon>
        <taxon>Glossata</taxon>
        <taxon>Ditrysia</taxon>
        <taxon>Bombycoidea</taxon>
        <taxon>Sphingidae</taxon>
        <taxon>Sphinginae</taxon>
        <taxon>Sphingini</taxon>
        <taxon>Manduca</taxon>
    </lineage>
</organism>
<dbReference type="GO" id="GO:0005743">
    <property type="term" value="C:mitochondrial inner membrane"/>
    <property type="evidence" value="ECO:0007669"/>
    <property type="project" value="UniProtKB-ARBA"/>
</dbReference>
<dbReference type="AlphaFoldDB" id="A0A921ZLL0"/>
<evidence type="ECO:0000256" key="4">
    <source>
        <dbReference type="ARBA" id="ARBA00023128"/>
    </source>
</evidence>
<keyword evidence="3" id="KW-0689">Ribosomal protein</keyword>
<dbReference type="GO" id="GO:0006412">
    <property type="term" value="P:translation"/>
    <property type="evidence" value="ECO:0007669"/>
    <property type="project" value="InterPro"/>
</dbReference>
<dbReference type="PANTHER" id="PTHR12899:SF3">
    <property type="entry name" value="LARGE RIBOSOMAL SUBUNIT PROTEIN UL18M"/>
    <property type="match status" value="1"/>
</dbReference>
<dbReference type="Gene3D" id="3.30.420.80">
    <property type="entry name" value="Ribosomal protein S11"/>
    <property type="match status" value="1"/>
</dbReference>
<name>A0A921ZLL0_MANSE</name>
<keyword evidence="9" id="KW-1185">Reference proteome</keyword>
<dbReference type="EMBL" id="JH668602">
    <property type="protein sequence ID" value="KAG6458972.1"/>
    <property type="molecule type" value="Genomic_DNA"/>
</dbReference>
<accession>A0A921ZLL0</accession>
<evidence type="ECO:0000256" key="5">
    <source>
        <dbReference type="ARBA" id="ARBA00023274"/>
    </source>
</evidence>
<reference evidence="8" key="2">
    <citation type="submission" date="2020-12" db="EMBL/GenBank/DDBJ databases">
        <authorList>
            <person name="Kanost M."/>
        </authorList>
    </citation>
    <scope>NUCLEOTIDE SEQUENCE</scope>
</reference>
<dbReference type="InterPro" id="IPR057268">
    <property type="entry name" value="Ribosomal_L18"/>
</dbReference>
<evidence type="ECO:0000256" key="6">
    <source>
        <dbReference type="ARBA" id="ARBA00069051"/>
    </source>
</evidence>